<dbReference type="RefSeq" id="WP_184614729.1">
    <property type="nucleotide sequence ID" value="NZ_BOOS01000077.1"/>
</dbReference>
<evidence type="ECO:0000313" key="1">
    <source>
        <dbReference type="EMBL" id="MBB5629563.1"/>
    </source>
</evidence>
<organism evidence="1 2">
    <name type="scientific">Sphaerisporangium krabiense</name>
    <dbReference type="NCBI Taxonomy" id="763782"/>
    <lineage>
        <taxon>Bacteria</taxon>
        <taxon>Bacillati</taxon>
        <taxon>Actinomycetota</taxon>
        <taxon>Actinomycetes</taxon>
        <taxon>Streptosporangiales</taxon>
        <taxon>Streptosporangiaceae</taxon>
        <taxon>Sphaerisporangium</taxon>
    </lineage>
</organism>
<proteinExistence type="predicted"/>
<comment type="caution">
    <text evidence="1">The sequence shown here is derived from an EMBL/GenBank/DDBJ whole genome shotgun (WGS) entry which is preliminary data.</text>
</comment>
<keyword evidence="2" id="KW-1185">Reference proteome</keyword>
<dbReference type="EMBL" id="JACHBR010000001">
    <property type="protein sequence ID" value="MBB5629563.1"/>
    <property type="molecule type" value="Genomic_DNA"/>
</dbReference>
<protein>
    <submittedName>
        <fullName evidence="1">Uncharacterized protein</fullName>
    </submittedName>
</protein>
<gene>
    <name evidence="1" type="ORF">BJ981_005262</name>
</gene>
<sequence length="45" mass="5313">MRTPLTYMGGDVDELVQPVEEKPRKLKLELRRLEKIETTLERDEG</sequence>
<evidence type="ECO:0000313" key="2">
    <source>
        <dbReference type="Proteomes" id="UP000588112"/>
    </source>
</evidence>
<reference evidence="1 2" key="1">
    <citation type="submission" date="2020-08" db="EMBL/GenBank/DDBJ databases">
        <title>Sequencing the genomes of 1000 actinobacteria strains.</title>
        <authorList>
            <person name="Klenk H.-P."/>
        </authorList>
    </citation>
    <scope>NUCLEOTIDE SEQUENCE [LARGE SCALE GENOMIC DNA]</scope>
    <source>
        <strain evidence="1 2">DSM 45790</strain>
    </source>
</reference>
<accession>A0A7W8Z9J0</accession>
<dbReference type="AlphaFoldDB" id="A0A7W8Z9J0"/>
<dbReference type="Proteomes" id="UP000588112">
    <property type="component" value="Unassembled WGS sequence"/>
</dbReference>
<name>A0A7W8Z9J0_9ACTN</name>